<evidence type="ECO:0000256" key="14">
    <source>
        <dbReference type="RuleBase" id="RU362033"/>
    </source>
</evidence>
<dbReference type="EMBL" id="JBBJBU010000001">
    <property type="protein sequence ID" value="KAK7207726.1"/>
    <property type="molecule type" value="Genomic_DNA"/>
</dbReference>
<dbReference type="InterPro" id="IPR001757">
    <property type="entry name" value="P_typ_ATPase"/>
</dbReference>
<dbReference type="GeneID" id="90035783"/>
<evidence type="ECO:0000256" key="6">
    <source>
        <dbReference type="ARBA" id="ARBA00022741"/>
    </source>
</evidence>
<feature type="transmembrane region" description="Helical" evidence="14">
    <location>
        <begin position="278"/>
        <end position="298"/>
    </location>
</feature>
<dbReference type="EC" id="7.6.2.1" evidence="14"/>
<reference evidence="19 20" key="1">
    <citation type="submission" date="2024-03" db="EMBL/GenBank/DDBJ databases">
        <title>Genome-scale model development and genomic sequencing of the oleaginous clade Lipomyces.</title>
        <authorList>
            <consortium name="Lawrence Berkeley National Laboratory"/>
            <person name="Czajka J.J."/>
            <person name="Han Y."/>
            <person name="Kim J."/>
            <person name="Mondo S.J."/>
            <person name="Hofstad B.A."/>
            <person name="Robles A."/>
            <person name="Haridas S."/>
            <person name="Riley R."/>
            <person name="LaButti K."/>
            <person name="Pangilinan J."/>
            <person name="Andreopoulos W."/>
            <person name="Lipzen A."/>
            <person name="Yan J."/>
            <person name="Wang M."/>
            <person name="Ng V."/>
            <person name="Grigoriev I.V."/>
            <person name="Spatafora J.W."/>
            <person name="Magnuson J.K."/>
            <person name="Baker S.E."/>
            <person name="Pomraning K.R."/>
        </authorList>
    </citation>
    <scope>NUCLEOTIDE SEQUENCE [LARGE SCALE GENOMIC DNA]</scope>
    <source>
        <strain evidence="19 20">Phaff 52-87</strain>
    </source>
</reference>
<comment type="similarity">
    <text evidence="3 14">Belongs to the cation transport ATPase (P-type) (TC 3.A.3) family. Type IV subfamily.</text>
</comment>
<keyword evidence="8 14" id="KW-0460">Magnesium</keyword>
<dbReference type="Gene3D" id="2.70.150.10">
    <property type="entry name" value="Calcium-transporting ATPase, cytoplasmic transduction domain A"/>
    <property type="match status" value="1"/>
</dbReference>
<dbReference type="Pfam" id="PF00122">
    <property type="entry name" value="E1-E2_ATPase"/>
    <property type="match status" value="1"/>
</dbReference>
<evidence type="ECO:0000313" key="20">
    <source>
        <dbReference type="Proteomes" id="UP001498771"/>
    </source>
</evidence>
<dbReference type="SUPFAM" id="SSF81660">
    <property type="entry name" value="Metal cation-transporting ATPase, ATP-binding domain N"/>
    <property type="match status" value="1"/>
</dbReference>
<dbReference type="InterPro" id="IPR044492">
    <property type="entry name" value="P_typ_ATPase_HD_dom"/>
</dbReference>
<dbReference type="InterPro" id="IPR032631">
    <property type="entry name" value="P-type_ATPase_N"/>
</dbReference>
<feature type="transmembrane region" description="Helical" evidence="14">
    <location>
        <begin position="897"/>
        <end position="915"/>
    </location>
</feature>
<comment type="catalytic activity">
    <reaction evidence="13">
        <text>a 1,2-diacyl-sn-glycero-3-phosphoethanolamine(out) + ATP + H2O = a 1,2-diacyl-sn-glycero-3-phosphoethanolamine(in) + ADP + phosphate + H(+)</text>
        <dbReference type="Rhea" id="RHEA:66132"/>
        <dbReference type="ChEBI" id="CHEBI:15377"/>
        <dbReference type="ChEBI" id="CHEBI:15378"/>
        <dbReference type="ChEBI" id="CHEBI:30616"/>
        <dbReference type="ChEBI" id="CHEBI:43474"/>
        <dbReference type="ChEBI" id="CHEBI:64612"/>
        <dbReference type="ChEBI" id="CHEBI:456216"/>
    </reaction>
    <physiologicalReaction direction="left-to-right" evidence="13">
        <dbReference type="Rhea" id="RHEA:66133"/>
    </physiologicalReaction>
</comment>
<dbReference type="PANTHER" id="PTHR24092">
    <property type="entry name" value="PROBABLE PHOSPHOLIPID-TRANSPORTING ATPASE"/>
    <property type="match status" value="1"/>
</dbReference>
<feature type="transmembrane region" description="Helical" evidence="14">
    <location>
        <begin position="927"/>
        <end position="945"/>
    </location>
</feature>
<comment type="catalytic activity">
    <reaction evidence="12 14">
        <text>ATP + H2O + phospholipidSide 1 = ADP + phosphate + phospholipidSide 2.</text>
        <dbReference type="EC" id="7.6.2.1"/>
    </reaction>
</comment>
<comment type="caution">
    <text evidence="19">The sequence shown here is derived from an EMBL/GenBank/DDBJ whole genome shotgun (WGS) entry which is preliminary data.</text>
</comment>
<dbReference type="SFLD" id="SFLDF00027">
    <property type="entry name" value="p-type_atpase"/>
    <property type="match status" value="1"/>
</dbReference>
<dbReference type="InterPro" id="IPR032630">
    <property type="entry name" value="P_typ_ATPase_c"/>
</dbReference>
<accession>A0ABR1FD01</accession>
<feature type="compositionally biased region" description="Acidic residues" evidence="15">
    <location>
        <begin position="7"/>
        <end position="16"/>
    </location>
</feature>
<keyword evidence="4 14" id="KW-0812">Transmembrane</keyword>
<evidence type="ECO:0000256" key="1">
    <source>
        <dbReference type="ARBA" id="ARBA00004141"/>
    </source>
</evidence>
<keyword evidence="10 14" id="KW-1133">Transmembrane helix</keyword>
<evidence type="ECO:0000313" key="19">
    <source>
        <dbReference type="EMBL" id="KAK7207726.1"/>
    </source>
</evidence>
<feature type="domain" description="P-type ATPase C-terminal" evidence="18">
    <location>
        <begin position="757"/>
        <end position="987"/>
    </location>
</feature>
<evidence type="ECO:0000259" key="16">
    <source>
        <dbReference type="Pfam" id="PF00122"/>
    </source>
</evidence>
<dbReference type="InterPro" id="IPR006539">
    <property type="entry name" value="P-type_ATPase_IV"/>
</dbReference>
<feature type="transmembrane region" description="Helical" evidence="14">
    <location>
        <begin position="866"/>
        <end position="891"/>
    </location>
</feature>
<keyword evidence="11 14" id="KW-0472">Membrane</keyword>
<dbReference type="InterPro" id="IPR023298">
    <property type="entry name" value="ATPase_P-typ_TM_dom_sf"/>
</dbReference>
<evidence type="ECO:0000256" key="10">
    <source>
        <dbReference type="ARBA" id="ARBA00022989"/>
    </source>
</evidence>
<dbReference type="InterPro" id="IPR008250">
    <property type="entry name" value="ATPase_P-typ_transduc_dom_A_sf"/>
</dbReference>
<evidence type="ECO:0000256" key="2">
    <source>
        <dbReference type="ARBA" id="ARBA00004308"/>
    </source>
</evidence>
<organism evidence="19 20">
    <name type="scientific">Myxozyma melibiosi</name>
    <dbReference type="NCBI Taxonomy" id="54550"/>
    <lineage>
        <taxon>Eukaryota</taxon>
        <taxon>Fungi</taxon>
        <taxon>Dikarya</taxon>
        <taxon>Ascomycota</taxon>
        <taxon>Saccharomycotina</taxon>
        <taxon>Lipomycetes</taxon>
        <taxon>Lipomycetales</taxon>
        <taxon>Lipomycetaceae</taxon>
        <taxon>Myxozyma</taxon>
    </lineage>
</organism>
<evidence type="ECO:0000256" key="11">
    <source>
        <dbReference type="ARBA" id="ARBA00023136"/>
    </source>
</evidence>
<evidence type="ECO:0000256" key="4">
    <source>
        <dbReference type="ARBA" id="ARBA00022692"/>
    </source>
</evidence>
<evidence type="ECO:0000256" key="5">
    <source>
        <dbReference type="ARBA" id="ARBA00022723"/>
    </source>
</evidence>
<evidence type="ECO:0000256" key="13">
    <source>
        <dbReference type="ARBA" id="ARBA00049128"/>
    </source>
</evidence>
<dbReference type="InterPro" id="IPR036412">
    <property type="entry name" value="HAD-like_sf"/>
</dbReference>
<evidence type="ECO:0000259" key="17">
    <source>
        <dbReference type="Pfam" id="PF16209"/>
    </source>
</evidence>
<evidence type="ECO:0000256" key="8">
    <source>
        <dbReference type="ARBA" id="ARBA00022842"/>
    </source>
</evidence>
<dbReference type="PROSITE" id="PS00154">
    <property type="entry name" value="ATPASE_E1_E2"/>
    <property type="match status" value="1"/>
</dbReference>
<evidence type="ECO:0000259" key="18">
    <source>
        <dbReference type="Pfam" id="PF16212"/>
    </source>
</evidence>
<dbReference type="Pfam" id="PF16212">
    <property type="entry name" value="PhoLip_ATPase_C"/>
    <property type="match status" value="1"/>
</dbReference>
<dbReference type="InterPro" id="IPR023214">
    <property type="entry name" value="HAD_sf"/>
</dbReference>
<feature type="transmembrane region" description="Helical" evidence="14">
    <location>
        <begin position="817"/>
        <end position="839"/>
    </location>
</feature>
<dbReference type="Pfam" id="PF16209">
    <property type="entry name" value="PhoLip_ATPase_N"/>
    <property type="match status" value="1"/>
</dbReference>
<dbReference type="Gene3D" id="3.40.1110.10">
    <property type="entry name" value="Calcium-transporting ATPase, cytoplasmic domain N"/>
    <property type="match status" value="1"/>
</dbReference>
<dbReference type="Proteomes" id="UP001498771">
    <property type="component" value="Unassembled WGS sequence"/>
</dbReference>
<keyword evidence="5" id="KW-0479">Metal-binding</keyword>
<name>A0ABR1FD01_9ASCO</name>
<keyword evidence="20" id="KW-1185">Reference proteome</keyword>
<dbReference type="NCBIfam" id="TIGR01652">
    <property type="entry name" value="ATPase-Plipid"/>
    <property type="match status" value="1"/>
</dbReference>
<evidence type="ECO:0000256" key="9">
    <source>
        <dbReference type="ARBA" id="ARBA00022967"/>
    </source>
</evidence>
<evidence type="ECO:0000256" key="3">
    <source>
        <dbReference type="ARBA" id="ARBA00008109"/>
    </source>
</evidence>
<feature type="domain" description="P-type ATPase A" evidence="16">
    <location>
        <begin position="124"/>
        <end position="253"/>
    </location>
</feature>
<dbReference type="PRINTS" id="PR00119">
    <property type="entry name" value="CATATPASE"/>
</dbReference>
<dbReference type="Pfam" id="PF13246">
    <property type="entry name" value="Cation_ATPase"/>
    <property type="match status" value="1"/>
</dbReference>
<proteinExistence type="inferred from homology"/>
<keyword evidence="7 14" id="KW-0067">ATP-binding</keyword>
<dbReference type="SFLD" id="SFLDG00002">
    <property type="entry name" value="C1.7:_P-type_atpase_like"/>
    <property type="match status" value="1"/>
</dbReference>
<dbReference type="InterPro" id="IPR059000">
    <property type="entry name" value="ATPase_P-type_domA"/>
</dbReference>
<evidence type="ECO:0000256" key="7">
    <source>
        <dbReference type="ARBA" id="ARBA00022840"/>
    </source>
</evidence>
<dbReference type="SUPFAM" id="SSF56784">
    <property type="entry name" value="HAD-like"/>
    <property type="match status" value="1"/>
</dbReference>
<evidence type="ECO:0000256" key="12">
    <source>
        <dbReference type="ARBA" id="ARBA00034036"/>
    </source>
</evidence>
<dbReference type="InterPro" id="IPR023299">
    <property type="entry name" value="ATPase_P-typ_cyto_dom_N"/>
</dbReference>
<dbReference type="Gene3D" id="3.40.50.1000">
    <property type="entry name" value="HAD superfamily/HAD-like"/>
    <property type="match status" value="1"/>
</dbReference>
<dbReference type="InterPro" id="IPR018303">
    <property type="entry name" value="ATPase_P-typ_P_site"/>
</dbReference>
<dbReference type="PANTHER" id="PTHR24092:SF5">
    <property type="entry name" value="PHOSPHOLIPID-TRANSPORTING ATPASE"/>
    <property type="match status" value="1"/>
</dbReference>
<dbReference type="SUPFAM" id="SSF81653">
    <property type="entry name" value="Calcium ATPase, transduction domain A"/>
    <property type="match status" value="1"/>
</dbReference>
<keyword evidence="6 14" id="KW-0547">Nucleotide-binding</keyword>
<feature type="transmembrane region" description="Helical" evidence="14">
    <location>
        <begin position="960"/>
        <end position="978"/>
    </location>
</feature>
<keyword evidence="9 14" id="KW-1278">Translocase</keyword>
<evidence type="ECO:0000256" key="15">
    <source>
        <dbReference type="SAM" id="MobiDB-lite"/>
    </source>
</evidence>
<feature type="domain" description="P-type ATPase N-terminal" evidence="17">
    <location>
        <begin position="33"/>
        <end position="79"/>
    </location>
</feature>
<dbReference type="NCBIfam" id="TIGR01494">
    <property type="entry name" value="ATPase_P-type"/>
    <property type="match status" value="2"/>
</dbReference>
<protein>
    <recommendedName>
        <fullName evidence="14">Phospholipid-transporting ATPase</fullName>
        <ecNumber evidence="14">7.6.2.1</ecNumber>
    </recommendedName>
</protein>
<dbReference type="RefSeq" id="XP_064770759.1">
    <property type="nucleotide sequence ID" value="XM_064910271.1"/>
</dbReference>
<gene>
    <name evidence="19" type="ORF">BZA70DRAFT_233712</name>
</gene>
<dbReference type="SFLD" id="SFLDS00003">
    <property type="entry name" value="Haloacid_Dehalogenase"/>
    <property type="match status" value="1"/>
</dbReference>
<feature type="region of interest" description="Disordered" evidence="15">
    <location>
        <begin position="1"/>
        <end position="27"/>
    </location>
</feature>
<dbReference type="SUPFAM" id="SSF81665">
    <property type="entry name" value="Calcium ATPase, transmembrane domain M"/>
    <property type="match status" value="1"/>
</dbReference>
<sequence length="996" mass="111117">MSKIDAVDDQESDDGSEPTGPSRIIRPFTKNGKNPSNAISNAKYNPFTFLPIILYEQFKFFINLYFLLVALSQIVPALRIGYLSSYVLPLAFVLFVTMSKEALDDIARRRRDAESNKEAYEVLGKADMVRSRDLKVGDLIIINKDQRVPADVILLKSSEVTGESFIRTDQLDGETDWKLRIACPLTQSLPDDLLSNVTITATPPTKSIHHFLGRLQLDSANLPLSIDNTMWANTVLASGHAIGCVIYTGSETRQAMNTSKARGKTGLLELEINSLSKILCICVFLLSLLLVGLSGFHGQWYVSIFRFLVLFSSIIPVSLRVNLDLGKSVYAYLIEHDKAIPETIVRTSTIPEDLGRIEYLLTDKTGTLTQNDMELKKIHVGTVSYAGEAMDEVANYVSGEGQNTRSRRDIGVRVRDLVFALAVCHNVTPVYEDGESSYQAASPDEIAIVKWTESVGLVLAKRDRQSIVLSYAGSKAEQHLEILQIFPFSSETKRMGIVVRDVEKDEITFFEKGADSIMGKIVQKNDWLEEETGNMAREGLRTLVIGRKKLTAEAYNFFLEKYTAASLVLKDREGEMQRVVSEYLEKDLDLLGLTGVEDKLQENVKPSLELLRNAGIKIWMLTGDKVETARCVAVSAKLVPRGQYIHTIAGMNRPELAFDQLDYLRTKGDCCLLIDGESLSMFLSNYEKEFIEVAVTLPAVIACRCSPTQKAEIAKLIKTFTKKRVCCIGDGGNDVSMIQAADVGVGIVGKEGKQASLAADFSILQFCYLTKLLVWHGRNSYKQSAKLAQFIIHRGLIISVAQAVYSMQSGFEPIALYQGLLLVGYATIYTMMPVFSLVLDRDVDENVAELYPELYKELTEGKSLSYLTFFVWVLISVYQGAIIQGLASVFVGLDYESFMNMVAVGFTAILLNELLMVAMEVITWNKIMIACEIVTFTAYVASIPFLTDYYDLNYFLTGDFYWQTAAATGASLVPIWLVKVIKRRVRPPTYAKVRQR</sequence>
<comment type="subcellular location">
    <subcellularLocation>
        <location evidence="2">Endomembrane system</location>
    </subcellularLocation>
    <subcellularLocation>
        <location evidence="1 14">Membrane</location>
        <topology evidence="1 14">Multi-pass membrane protein</topology>
    </subcellularLocation>
</comment>